<keyword evidence="2" id="KW-1185">Reference proteome</keyword>
<name>A0ABQ6YH64_9NOCA</name>
<evidence type="ECO:0000313" key="2">
    <source>
        <dbReference type="Proteomes" id="UP000798951"/>
    </source>
</evidence>
<reference evidence="1 2" key="1">
    <citation type="submission" date="2019-07" db="EMBL/GenBank/DDBJ databases">
        <title>Genomic Encyclopedia of Type Strains, Phase IV (KMG-IV): sequencing the most valuable type-strain genomes for metagenomic binning, comparative biology and taxonomic classification.</title>
        <authorList>
            <person name="Goeker M."/>
        </authorList>
    </citation>
    <scope>NUCLEOTIDE SEQUENCE [LARGE SCALE GENOMIC DNA]</scope>
    <source>
        <strain evidence="1 2">DSM 44831</strain>
    </source>
</reference>
<evidence type="ECO:0000313" key="1">
    <source>
        <dbReference type="EMBL" id="KAF0845117.1"/>
    </source>
</evidence>
<proteinExistence type="predicted"/>
<accession>A0ABQ6YH64</accession>
<evidence type="ECO:0008006" key="3">
    <source>
        <dbReference type="Google" id="ProtNLM"/>
    </source>
</evidence>
<dbReference type="EMBL" id="VMSD01000009">
    <property type="protein sequence ID" value="KAF0845117.1"/>
    <property type="molecule type" value="Genomic_DNA"/>
</dbReference>
<organism evidence="1 2">
    <name type="scientific">Nocardia caishijiensis</name>
    <dbReference type="NCBI Taxonomy" id="184756"/>
    <lineage>
        <taxon>Bacteria</taxon>
        <taxon>Bacillati</taxon>
        <taxon>Actinomycetota</taxon>
        <taxon>Actinomycetes</taxon>
        <taxon>Mycobacteriales</taxon>
        <taxon>Nocardiaceae</taxon>
        <taxon>Nocardia</taxon>
    </lineage>
</organism>
<comment type="caution">
    <text evidence="1">The sequence shown here is derived from an EMBL/GenBank/DDBJ whole genome shotgun (WGS) entry which is preliminary data.</text>
</comment>
<gene>
    <name evidence="1" type="ORF">FNL39_109146</name>
</gene>
<dbReference type="Proteomes" id="UP000798951">
    <property type="component" value="Unassembled WGS sequence"/>
</dbReference>
<protein>
    <recommendedName>
        <fullName evidence="3">DUF3558 domain-containing protein</fullName>
    </recommendedName>
</protein>
<sequence>MSTASPPADSRRRAMRGCLVPVTVVVTVIAVSAALPAALDRWTRAHPPASAPADLCEAVGAARFQRWVPAGVRDPDSTYSSGSDAMCTYRTPTDEPGHADAYGYLQVRVLRYGDIGWTSGTERAVDALEFACGVTPMAGSFGPDEGFGDEACLARGDSGDETAAATLVVQHGADLISVDHYRRSATPEFARLAVEDVATAALAALR</sequence>